<evidence type="ECO:0000313" key="2">
    <source>
        <dbReference type="Proteomes" id="UP001171111"/>
    </source>
</evidence>
<dbReference type="RefSeq" id="WP_302243418.1">
    <property type="nucleotide sequence ID" value="NZ_JAULJQ010000001.1"/>
</dbReference>
<name>A0ABT8T515_9BACT</name>
<dbReference type="Proteomes" id="UP001171111">
    <property type="component" value="Unassembled WGS sequence"/>
</dbReference>
<proteinExistence type="predicted"/>
<dbReference type="EMBL" id="JAULJQ010000001">
    <property type="protein sequence ID" value="MDO2408679.1"/>
    <property type="molecule type" value="Genomic_DNA"/>
</dbReference>
<comment type="caution">
    <text evidence="1">The sequence shown here is derived from an EMBL/GenBank/DDBJ whole genome shotgun (WGS) entry which is preliminary data.</text>
</comment>
<reference evidence="1 2" key="1">
    <citation type="submission" date="2023-06" db="EMBL/GenBank/DDBJ databases">
        <title>Campylobacter magnum sp. nov., isolated from cecal contents of domestic pigs (Sus scrofa domesticus).</title>
        <authorList>
            <person name="Papic B."/>
            <person name="Gruntar I."/>
        </authorList>
    </citation>
    <scope>NUCLEOTIDE SEQUENCE [LARGE SCALE GENOMIC DNA]</scope>
    <source>
        <strain evidence="2">34484-21</strain>
    </source>
</reference>
<evidence type="ECO:0000313" key="1">
    <source>
        <dbReference type="EMBL" id="MDO2408679.1"/>
    </source>
</evidence>
<accession>A0ABT8T515</accession>
<protein>
    <submittedName>
        <fullName evidence="1">Uncharacterized protein</fullName>
    </submittedName>
</protein>
<keyword evidence="2" id="KW-1185">Reference proteome</keyword>
<organism evidence="1 2">
    <name type="scientific">Campylobacter magnus</name>
    <dbReference type="NCBI Taxonomy" id="3026462"/>
    <lineage>
        <taxon>Bacteria</taxon>
        <taxon>Pseudomonadati</taxon>
        <taxon>Campylobacterota</taxon>
        <taxon>Epsilonproteobacteria</taxon>
        <taxon>Campylobacterales</taxon>
        <taxon>Campylobacteraceae</taxon>
        <taxon>Campylobacter</taxon>
    </lineage>
</organism>
<gene>
    <name evidence="1" type="ORF">Q2362_01010</name>
</gene>
<sequence>MAKKDLESYFVYLENKKLVFEIIKKQDIYFYCDLVVYLKNNDFELYHFVTKYPALFDRYLNTKYYRAHKKGKI</sequence>